<reference evidence="2 3" key="1">
    <citation type="journal article" date="2021" name="BMC Genomics">
        <title>Datura genome reveals duplications of psychoactive alkaloid biosynthetic genes and high mutation rate following tissue culture.</title>
        <authorList>
            <person name="Rajewski A."/>
            <person name="Carter-House D."/>
            <person name="Stajich J."/>
            <person name="Litt A."/>
        </authorList>
    </citation>
    <scope>NUCLEOTIDE SEQUENCE [LARGE SCALE GENOMIC DNA]</scope>
    <source>
        <strain evidence="2">AR-01</strain>
    </source>
</reference>
<keyword evidence="3" id="KW-1185">Reference proteome</keyword>
<dbReference type="Proteomes" id="UP000823775">
    <property type="component" value="Unassembled WGS sequence"/>
</dbReference>
<feature type="compositionally biased region" description="Polar residues" evidence="1">
    <location>
        <begin position="58"/>
        <end position="70"/>
    </location>
</feature>
<name>A0ABS8USS3_DATST</name>
<evidence type="ECO:0000313" key="2">
    <source>
        <dbReference type="EMBL" id="MCD9561109.1"/>
    </source>
</evidence>
<comment type="caution">
    <text evidence="2">The sequence shown here is derived from an EMBL/GenBank/DDBJ whole genome shotgun (WGS) entry which is preliminary data.</text>
</comment>
<protein>
    <submittedName>
        <fullName evidence="2">Uncharacterized protein</fullName>
    </submittedName>
</protein>
<feature type="region of interest" description="Disordered" evidence="1">
    <location>
        <begin position="44"/>
        <end position="70"/>
    </location>
</feature>
<dbReference type="PANTHER" id="PTHR32176">
    <property type="entry name" value="XYLOSE ISOMERASE"/>
    <property type="match status" value="1"/>
</dbReference>
<dbReference type="EMBL" id="JACEIK010002428">
    <property type="protein sequence ID" value="MCD9561109.1"/>
    <property type="molecule type" value="Genomic_DNA"/>
</dbReference>
<evidence type="ECO:0000256" key="1">
    <source>
        <dbReference type="SAM" id="MobiDB-lite"/>
    </source>
</evidence>
<proteinExistence type="predicted"/>
<evidence type="ECO:0000313" key="3">
    <source>
        <dbReference type="Proteomes" id="UP000823775"/>
    </source>
</evidence>
<feature type="compositionally biased region" description="Acidic residues" evidence="1">
    <location>
        <begin position="17"/>
        <end position="26"/>
    </location>
</feature>
<feature type="region of interest" description="Disordered" evidence="1">
    <location>
        <begin position="1"/>
        <end position="27"/>
    </location>
</feature>
<accession>A0ABS8USS3</accession>
<gene>
    <name evidence="2" type="ORF">HAX54_020070</name>
</gene>
<dbReference type="PANTHER" id="PTHR32176:SF102">
    <property type="entry name" value="PATATIN"/>
    <property type="match status" value="1"/>
</dbReference>
<sequence length="313" mass="33876">MLPTTTAHVDGVKGKEADDEGGEGDENERTMQGIFAEGRLVPLDNSIIDGDDKKGNRNQKAQTSNSSNEECSIEMVARECTLTFNSFQEVPPEGRRITNMDKNRIPNLRITNYDNHNYANTYNNTVINIIAAEELDGNDARVADSFDVIAGSSTGGLALISTTEVTKQILHGNSDLFPVKSEDYGRFLVISLGTGSSTIMRSKYNAKTAAKWGICKWLLYGGSSPILDLLTHASDDMYLATLVPFLFKTSSNPTGNGDAIAPENSATPTMPIPAFLLFASVLWNTVTSLPLDKVHGISSDAIATAPQYTRTTL</sequence>
<organism evidence="2 3">
    <name type="scientific">Datura stramonium</name>
    <name type="common">Jimsonweed</name>
    <name type="synonym">Common thornapple</name>
    <dbReference type="NCBI Taxonomy" id="4076"/>
    <lineage>
        <taxon>Eukaryota</taxon>
        <taxon>Viridiplantae</taxon>
        <taxon>Streptophyta</taxon>
        <taxon>Embryophyta</taxon>
        <taxon>Tracheophyta</taxon>
        <taxon>Spermatophyta</taxon>
        <taxon>Magnoliopsida</taxon>
        <taxon>eudicotyledons</taxon>
        <taxon>Gunneridae</taxon>
        <taxon>Pentapetalae</taxon>
        <taxon>asterids</taxon>
        <taxon>lamiids</taxon>
        <taxon>Solanales</taxon>
        <taxon>Solanaceae</taxon>
        <taxon>Solanoideae</taxon>
        <taxon>Datureae</taxon>
        <taxon>Datura</taxon>
    </lineage>
</organism>
<dbReference type="Gene3D" id="3.40.1090.10">
    <property type="entry name" value="Cytosolic phospholipase A2 catalytic domain"/>
    <property type="match status" value="1"/>
</dbReference>